<organism evidence="9 10">
    <name type="scientific">Phomopsis amygdali</name>
    <name type="common">Fusicoccum amygdali</name>
    <dbReference type="NCBI Taxonomy" id="1214568"/>
    <lineage>
        <taxon>Eukaryota</taxon>
        <taxon>Fungi</taxon>
        <taxon>Dikarya</taxon>
        <taxon>Ascomycota</taxon>
        <taxon>Pezizomycotina</taxon>
        <taxon>Sordariomycetes</taxon>
        <taxon>Sordariomycetidae</taxon>
        <taxon>Diaporthales</taxon>
        <taxon>Diaporthaceae</taxon>
        <taxon>Diaporthe</taxon>
    </lineage>
</organism>
<feature type="compositionally biased region" description="Low complexity" evidence="7">
    <location>
        <begin position="958"/>
        <end position="969"/>
    </location>
</feature>
<evidence type="ECO:0000256" key="6">
    <source>
        <dbReference type="PROSITE-ProRule" id="PRU00239"/>
    </source>
</evidence>
<protein>
    <recommendedName>
        <fullName evidence="8">Calpain catalytic domain-containing protein</fullName>
    </recommendedName>
</protein>
<feature type="region of interest" description="Disordered" evidence="7">
    <location>
        <begin position="1"/>
        <end position="78"/>
    </location>
</feature>
<dbReference type="FunFam" id="3.90.70.10:FF:000072">
    <property type="entry name" value="Cysteine proteinase"/>
    <property type="match status" value="1"/>
</dbReference>
<dbReference type="PROSITE" id="PS50203">
    <property type="entry name" value="CALPAIN_CAT"/>
    <property type="match status" value="1"/>
</dbReference>
<feature type="compositionally biased region" description="Acidic residues" evidence="7">
    <location>
        <begin position="818"/>
        <end position="833"/>
    </location>
</feature>
<feature type="region of interest" description="Disordered" evidence="7">
    <location>
        <begin position="663"/>
        <end position="977"/>
    </location>
</feature>
<feature type="compositionally biased region" description="Basic and acidic residues" evidence="7">
    <location>
        <begin position="1048"/>
        <end position="1067"/>
    </location>
</feature>
<feature type="compositionally biased region" description="Basic and acidic residues" evidence="7">
    <location>
        <begin position="1141"/>
        <end position="1177"/>
    </location>
</feature>
<dbReference type="SUPFAM" id="SSF54001">
    <property type="entry name" value="Cysteine proteinases"/>
    <property type="match status" value="1"/>
</dbReference>
<evidence type="ECO:0000256" key="2">
    <source>
        <dbReference type="ARBA" id="ARBA00022670"/>
    </source>
</evidence>
<feature type="domain" description="Calpain catalytic" evidence="8">
    <location>
        <begin position="188"/>
        <end position="488"/>
    </location>
</feature>
<feature type="region of interest" description="Disordered" evidence="7">
    <location>
        <begin position="1048"/>
        <end position="1196"/>
    </location>
</feature>
<evidence type="ECO:0000256" key="1">
    <source>
        <dbReference type="ARBA" id="ARBA00007623"/>
    </source>
</evidence>
<accession>A0AAD9W8M2</accession>
<feature type="compositionally biased region" description="Basic and acidic residues" evidence="7">
    <location>
        <begin position="858"/>
        <end position="870"/>
    </location>
</feature>
<feature type="compositionally biased region" description="Basic and acidic residues" evidence="7">
    <location>
        <begin position="683"/>
        <end position="718"/>
    </location>
</feature>
<feature type="compositionally biased region" description="Polar residues" evidence="7">
    <location>
        <begin position="793"/>
        <end position="809"/>
    </location>
</feature>
<proteinExistence type="inferred from homology"/>
<feature type="active site" evidence="5 6">
    <location>
        <position position="217"/>
    </location>
</feature>
<feature type="compositionally biased region" description="Basic and acidic residues" evidence="7">
    <location>
        <begin position="33"/>
        <end position="42"/>
    </location>
</feature>
<dbReference type="AlphaFoldDB" id="A0AAD9W8M2"/>
<gene>
    <name evidence="9" type="ORF">N8I77_001941</name>
</gene>
<dbReference type="Proteomes" id="UP001265746">
    <property type="component" value="Unassembled WGS sequence"/>
</dbReference>
<feature type="region of interest" description="Disordered" evidence="7">
    <location>
        <begin position="140"/>
        <end position="159"/>
    </location>
</feature>
<dbReference type="InterPro" id="IPR001300">
    <property type="entry name" value="Peptidase_C2_calpain_cat"/>
</dbReference>
<feature type="compositionally biased region" description="Basic and acidic residues" evidence="7">
    <location>
        <begin position="1110"/>
        <end position="1133"/>
    </location>
</feature>
<dbReference type="PANTHER" id="PTHR10183">
    <property type="entry name" value="CALPAIN"/>
    <property type="match status" value="1"/>
</dbReference>
<dbReference type="InterPro" id="IPR022684">
    <property type="entry name" value="Calpain_cysteine_protease"/>
</dbReference>
<feature type="compositionally biased region" description="Low complexity" evidence="7">
    <location>
        <begin position="1001"/>
        <end position="1013"/>
    </location>
</feature>
<evidence type="ECO:0000256" key="4">
    <source>
        <dbReference type="ARBA" id="ARBA00022807"/>
    </source>
</evidence>
<feature type="compositionally biased region" description="Acidic residues" evidence="7">
    <location>
        <begin position="1073"/>
        <end position="1083"/>
    </location>
</feature>
<sequence>MSVSSSSVDDGPRPGNSKGGKRRRPEPQTPQQKIDEFWDKYKTKAPGKATSIIPQQSDFSERAAKRASAKSLGPAKTTQQSYEEAAAQCRHKVTQIIKECRRVNQKYRDPHFDLEIDLKLMRRDCLDSLYNVKDDDRSDDYCREPPLKDRNPPPSATSVMGMLDRIDKETTVPADGDPETKLRPQAVKRVVDIFDEPKFFIDGPTAHDVRQGRDGDCWLMAALCTISNKAGLIEKCCVAHDQEVGVYGFVFHRDGEWFSEIIDDKLYLTKPDYDELCFERILWEDRERVNSEEAYRKIYQSNSGALYFAQCENPNETWLPLLEKAYAKAHGDYSAIEGGYGGEGIEDLTGGVTSEIYTTDILDKEHFWTEELMKVNQDFLFGCSTGVWGRGKCFVPMPSPSWGERKGIVELHAYSVLKAREIDGVRLVLLKNPWGKHEWKGAWSDGSKEWTAEWLQKLDHKFGDDGSFWISYEDLLKKYQAFDRTRLFDESWKVASIWTTLNVSWTLDYHDTKFAFSLAKPGPVVIVCSQLDERYFKGLEGQYRFELSFRVHKSGEEDYVVRSQGYYRMNRSINVELELEAGDYVVVVKIDALRNERIMPVEDVIRAFAKERREKLLRIGLAYDIAHSKGRIIETPEEKTAREAYEKRKRDRERKKMAKLIMKQREEDRKHAIRQTMKKKKATEKARARAKARAERRQARREAKEKAEEEDRKKKEEAVSSNGTQEKAADKSSGELEAQDDTVSAEVKDTEGADKLGTKDSGAQTVPGDEKGARLEIQGHDRSAAEGSKDGTDSSTEAGENTPASSTMFERTPVQAEDTQEEDAYVTAAEDEGGSQPTTSAETSNREEPPPTPRAVKPKPEKSEPKRSVDKVQPPTLDKVDIGVQTGPGLPERQRIPGPPPGYVYSPPPPPPRGQLYGHPRGGRHPPRDYGHLPPHIRAVPYSSLPPPPPPGRGFGGPPDASSSDLSDASTDDVIDDFDSLSEVSEHEIDLYMEAQDKARAAAARAAKANQPTSSPPPPNGPSCVDELNEFEKDPWNAVGVFGLRVYYKSDGKDDPDNEIVKLRIERPNPYVWEDDSDDEADDEKEKGTAEKGKEAKEEANESQVLDIDDSAKDAVAEDITAREKKEDEKALEGEPPAQKTPDDGTDVKKEADETEGSKDTEIDKKSGEAKVDEPKQPAETSIKEEDEPEKTENQA</sequence>
<name>A0AAD9W8M2_PHOAM</name>
<dbReference type="PANTHER" id="PTHR10183:SF379">
    <property type="entry name" value="CALPAIN-5"/>
    <property type="match status" value="1"/>
</dbReference>
<dbReference type="Gene3D" id="3.90.70.10">
    <property type="entry name" value="Cysteine proteinases"/>
    <property type="match status" value="1"/>
</dbReference>
<dbReference type="GO" id="GO:0006508">
    <property type="term" value="P:proteolysis"/>
    <property type="evidence" value="ECO:0007669"/>
    <property type="project" value="UniProtKB-KW"/>
</dbReference>
<feature type="region of interest" description="Disordered" evidence="7">
    <location>
        <begin position="996"/>
        <end position="1029"/>
    </location>
</feature>
<feature type="compositionally biased region" description="Basic and acidic residues" evidence="7">
    <location>
        <begin position="140"/>
        <end position="151"/>
    </location>
</feature>
<feature type="compositionally biased region" description="Pro residues" evidence="7">
    <location>
        <begin position="897"/>
        <end position="913"/>
    </location>
</feature>
<evidence type="ECO:0000259" key="8">
    <source>
        <dbReference type="PROSITE" id="PS50203"/>
    </source>
</evidence>
<dbReference type="GO" id="GO:0004198">
    <property type="term" value="F:calcium-dependent cysteine-type endopeptidase activity"/>
    <property type="evidence" value="ECO:0007669"/>
    <property type="project" value="InterPro"/>
</dbReference>
<dbReference type="SMART" id="SM00230">
    <property type="entry name" value="CysPc"/>
    <property type="match status" value="1"/>
</dbReference>
<keyword evidence="3 6" id="KW-0378">Hydrolase</keyword>
<feature type="active site" evidence="5 6">
    <location>
        <position position="412"/>
    </location>
</feature>
<feature type="compositionally biased region" description="Basic and acidic residues" evidence="7">
    <location>
        <begin position="768"/>
        <end position="792"/>
    </location>
</feature>
<keyword evidence="4 6" id="KW-0788">Thiol protease</keyword>
<evidence type="ECO:0000313" key="10">
    <source>
        <dbReference type="Proteomes" id="UP001265746"/>
    </source>
</evidence>
<dbReference type="Pfam" id="PF00648">
    <property type="entry name" value="Peptidase_C2"/>
    <property type="match status" value="1"/>
</dbReference>
<dbReference type="EMBL" id="JAUJFL010000001">
    <property type="protein sequence ID" value="KAK2615167.1"/>
    <property type="molecule type" value="Genomic_DNA"/>
</dbReference>
<evidence type="ECO:0000256" key="7">
    <source>
        <dbReference type="SAM" id="MobiDB-lite"/>
    </source>
</evidence>
<evidence type="ECO:0000313" key="9">
    <source>
        <dbReference type="EMBL" id="KAK2615167.1"/>
    </source>
</evidence>
<keyword evidence="2 6" id="KW-0645">Protease</keyword>
<comment type="caution">
    <text evidence="9">The sequence shown here is derived from an EMBL/GenBank/DDBJ whole genome shotgun (WGS) entry which is preliminary data.</text>
</comment>
<feature type="compositionally biased region" description="Basic and acidic residues" evidence="7">
    <location>
        <begin position="1084"/>
        <end position="1100"/>
    </location>
</feature>
<keyword evidence="10" id="KW-1185">Reference proteome</keyword>
<evidence type="ECO:0000256" key="5">
    <source>
        <dbReference type="PIRSR" id="PIRSR622684-1"/>
    </source>
</evidence>
<feature type="active site" evidence="5 6">
    <location>
        <position position="432"/>
    </location>
</feature>
<evidence type="ECO:0000256" key="3">
    <source>
        <dbReference type="ARBA" id="ARBA00022801"/>
    </source>
</evidence>
<comment type="similarity">
    <text evidence="1">Belongs to the peptidase C2 family.</text>
</comment>
<reference evidence="9" key="1">
    <citation type="submission" date="2023-06" db="EMBL/GenBank/DDBJ databases">
        <authorList>
            <person name="Noh H."/>
        </authorList>
    </citation>
    <scope>NUCLEOTIDE SEQUENCE</scope>
    <source>
        <strain evidence="9">DUCC20226</strain>
    </source>
</reference>
<dbReference type="InterPro" id="IPR038765">
    <property type="entry name" value="Papain-like_cys_pep_sf"/>
</dbReference>
<feature type="compositionally biased region" description="Basic residues" evidence="7">
    <location>
        <begin position="671"/>
        <end position="682"/>
    </location>
</feature>
<feature type="compositionally biased region" description="Basic and acidic residues" evidence="7">
    <location>
        <begin position="746"/>
        <end position="758"/>
    </location>
</feature>